<keyword evidence="7" id="KW-0472">Membrane</keyword>
<dbReference type="EMBL" id="MFJC01000054">
    <property type="protein sequence ID" value="OGG08671.1"/>
    <property type="molecule type" value="Genomic_DNA"/>
</dbReference>
<keyword evidence="3" id="KW-0560">Oxidoreductase</keyword>
<evidence type="ECO:0000256" key="1">
    <source>
        <dbReference type="ARBA" id="ARBA00005791"/>
    </source>
</evidence>
<gene>
    <name evidence="9" type="ORF">A2154_04850</name>
</gene>
<evidence type="ECO:0000256" key="7">
    <source>
        <dbReference type="SAM" id="Phobius"/>
    </source>
</evidence>
<keyword evidence="2" id="KW-0732">Signal</keyword>
<dbReference type="InterPro" id="IPR012336">
    <property type="entry name" value="Thioredoxin-like_fold"/>
</dbReference>
<dbReference type="Pfam" id="PF13462">
    <property type="entry name" value="Thioredoxin_4"/>
    <property type="match status" value="1"/>
</dbReference>
<dbReference type="AlphaFoldDB" id="A0A1F5Z8C4"/>
<evidence type="ECO:0000256" key="6">
    <source>
        <dbReference type="SAM" id="MobiDB-lite"/>
    </source>
</evidence>
<dbReference type="InterPro" id="IPR036249">
    <property type="entry name" value="Thioredoxin-like_sf"/>
</dbReference>
<feature type="domain" description="Thioredoxin" evidence="8">
    <location>
        <begin position="42"/>
        <end position="257"/>
    </location>
</feature>
<evidence type="ECO:0000256" key="3">
    <source>
        <dbReference type="ARBA" id="ARBA00023002"/>
    </source>
</evidence>
<keyword evidence="7" id="KW-0812">Transmembrane</keyword>
<keyword evidence="5" id="KW-0676">Redox-active center</keyword>
<evidence type="ECO:0000313" key="10">
    <source>
        <dbReference type="Proteomes" id="UP000176854"/>
    </source>
</evidence>
<dbReference type="PANTHER" id="PTHR13887:SF14">
    <property type="entry name" value="DISULFIDE BOND FORMATION PROTEIN D"/>
    <property type="match status" value="1"/>
</dbReference>
<dbReference type="Proteomes" id="UP000176854">
    <property type="component" value="Unassembled WGS sequence"/>
</dbReference>
<dbReference type="SUPFAM" id="SSF52833">
    <property type="entry name" value="Thioredoxin-like"/>
    <property type="match status" value="1"/>
</dbReference>
<organism evidence="9 10">
    <name type="scientific">Candidatus Gottesmanbacteria bacterium RBG_16_43_7</name>
    <dbReference type="NCBI Taxonomy" id="1798373"/>
    <lineage>
        <taxon>Bacteria</taxon>
        <taxon>Candidatus Gottesmaniibacteriota</taxon>
    </lineage>
</organism>
<keyword evidence="7" id="KW-1133">Transmembrane helix</keyword>
<evidence type="ECO:0000256" key="2">
    <source>
        <dbReference type="ARBA" id="ARBA00022729"/>
    </source>
</evidence>
<dbReference type="Gene3D" id="3.40.30.10">
    <property type="entry name" value="Glutaredoxin"/>
    <property type="match status" value="1"/>
</dbReference>
<comment type="caution">
    <text evidence="9">The sequence shown here is derived from an EMBL/GenBank/DDBJ whole genome shotgun (WGS) entry which is preliminary data.</text>
</comment>
<dbReference type="PANTHER" id="PTHR13887">
    <property type="entry name" value="GLUTATHIONE S-TRANSFERASE KAPPA"/>
    <property type="match status" value="1"/>
</dbReference>
<dbReference type="InterPro" id="IPR013766">
    <property type="entry name" value="Thioredoxin_domain"/>
</dbReference>
<evidence type="ECO:0000256" key="5">
    <source>
        <dbReference type="ARBA" id="ARBA00023284"/>
    </source>
</evidence>
<evidence type="ECO:0000259" key="8">
    <source>
        <dbReference type="PROSITE" id="PS51352"/>
    </source>
</evidence>
<dbReference type="PROSITE" id="PS51352">
    <property type="entry name" value="THIOREDOXIN_2"/>
    <property type="match status" value="1"/>
</dbReference>
<reference evidence="9 10" key="1">
    <citation type="journal article" date="2016" name="Nat. Commun.">
        <title>Thousands of microbial genomes shed light on interconnected biogeochemical processes in an aquifer system.</title>
        <authorList>
            <person name="Anantharaman K."/>
            <person name="Brown C.T."/>
            <person name="Hug L.A."/>
            <person name="Sharon I."/>
            <person name="Castelle C.J."/>
            <person name="Probst A.J."/>
            <person name="Thomas B.C."/>
            <person name="Singh A."/>
            <person name="Wilkins M.J."/>
            <person name="Karaoz U."/>
            <person name="Brodie E.L."/>
            <person name="Williams K.H."/>
            <person name="Hubbard S.S."/>
            <person name="Banfield J.F."/>
        </authorList>
    </citation>
    <scope>NUCLEOTIDE SEQUENCE [LARGE SCALE GENOMIC DNA]</scope>
</reference>
<accession>A0A1F5Z8C4</accession>
<name>A0A1F5Z8C4_9BACT</name>
<dbReference type="GO" id="GO:0016491">
    <property type="term" value="F:oxidoreductase activity"/>
    <property type="evidence" value="ECO:0007669"/>
    <property type="project" value="UniProtKB-KW"/>
</dbReference>
<protein>
    <recommendedName>
        <fullName evidence="8">Thioredoxin domain-containing protein</fullName>
    </recommendedName>
</protein>
<evidence type="ECO:0000256" key="4">
    <source>
        <dbReference type="ARBA" id="ARBA00023157"/>
    </source>
</evidence>
<keyword evidence="4" id="KW-1015">Disulfide bond</keyword>
<evidence type="ECO:0000313" key="9">
    <source>
        <dbReference type="EMBL" id="OGG08671.1"/>
    </source>
</evidence>
<dbReference type="STRING" id="1798373.A2154_04850"/>
<sequence>MEETTESKPFNVTPVLVTFLILASFFLGSLTTKVQYLEKNGSQALAAAPVLTVDNQPSDNAVPAAPPPPAVQQATKKPVITSDDYIRGNKTAKVTLVEYSDLECPFCKRFHPTMQQVMMEYGDKVKWVYRHFPLSFHANAQKEAEATECAGKLSGNDAFWKYVDAILDRTTSNGTGFALDQLAPLAKEMGLNSSKFQTCLDSGEFTQKVKNEIATGSQEGITGTPGTIIIDTKGNTQLIPGALPYDQVKLLIDAALSQP</sequence>
<feature type="transmembrane region" description="Helical" evidence="7">
    <location>
        <begin position="12"/>
        <end position="30"/>
    </location>
</feature>
<comment type="similarity">
    <text evidence="1">Belongs to the thioredoxin family. DsbA subfamily.</text>
</comment>
<proteinExistence type="inferred from homology"/>
<feature type="region of interest" description="Disordered" evidence="6">
    <location>
        <begin position="57"/>
        <end position="76"/>
    </location>
</feature>